<evidence type="ECO:0000256" key="10">
    <source>
        <dbReference type="ARBA" id="ARBA00023004"/>
    </source>
</evidence>
<comment type="similarity">
    <text evidence="4">Belongs to the cytochrome P450 family.</text>
</comment>
<comment type="pathway">
    <text evidence="3">Secondary metabolite biosynthesis.</text>
</comment>
<evidence type="ECO:0000256" key="11">
    <source>
        <dbReference type="ARBA" id="ARBA00023033"/>
    </source>
</evidence>
<protein>
    <recommendedName>
        <fullName evidence="15">Cytochrome P450</fullName>
    </recommendedName>
</protein>
<keyword evidence="10" id="KW-0408">Iron</keyword>
<reference evidence="13" key="1">
    <citation type="submission" date="2022-01" db="EMBL/GenBank/DDBJ databases">
        <title>Comparative genomics reveals a dynamic genome evolution in the ectomycorrhizal milk-cap (Lactarius) mushrooms.</title>
        <authorList>
            <consortium name="DOE Joint Genome Institute"/>
            <person name="Lebreton A."/>
            <person name="Tang N."/>
            <person name="Kuo A."/>
            <person name="LaButti K."/>
            <person name="Drula E."/>
            <person name="Barry K."/>
            <person name="Clum A."/>
            <person name="Lipzen A."/>
            <person name="Mousain D."/>
            <person name="Ng V."/>
            <person name="Wang R."/>
            <person name="Wang X."/>
            <person name="Dai Y."/>
            <person name="Henrissat B."/>
            <person name="Grigoriev I.V."/>
            <person name="Guerin-Laguette A."/>
            <person name="Yu F."/>
            <person name="Martin F.M."/>
        </authorList>
    </citation>
    <scope>NUCLEOTIDE SEQUENCE</scope>
    <source>
        <strain evidence="13">QP</strain>
    </source>
</reference>
<evidence type="ECO:0000256" key="5">
    <source>
        <dbReference type="ARBA" id="ARBA00022617"/>
    </source>
</evidence>
<evidence type="ECO:0000256" key="2">
    <source>
        <dbReference type="ARBA" id="ARBA00004370"/>
    </source>
</evidence>
<evidence type="ECO:0000313" key="13">
    <source>
        <dbReference type="EMBL" id="KAH8985563.1"/>
    </source>
</evidence>
<comment type="caution">
    <text evidence="13">The sequence shown here is derived from an EMBL/GenBank/DDBJ whole genome shotgun (WGS) entry which is preliminary data.</text>
</comment>
<dbReference type="GO" id="GO:0016020">
    <property type="term" value="C:membrane"/>
    <property type="evidence" value="ECO:0007669"/>
    <property type="project" value="UniProtKB-SubCell"/>
</dbReference>
<evidence type="ECO:0000256" key="3">
    <source>
        <dbReference type="ARBA" id="ARBA00005179"/>
    </source>
</evidence>
<evidence type="ECO:0000313" key="14">
    <source>
        <dbReference type="Proteomes" id="UP001201163"/>
    </source>
</evidence>
<proteinExistence type="inferred from homology"/>
<dbReference type="GO" id="GO:0016705">
    <property type="term" value="F:oxidoreductase activity, acting on paired donors, with incorporation or reduction of molecular oxygen"/>
    <property type="evidence" value="ECO:0007669"/>
    <property type="project" value="InterPro"/>
</dbReference>
<dbReference type="GO" id="GO:0020037">
    <property type="term" value="F:heme binding"/>
    <property type="evidence" value="ECO:0007669"/>
    <property type="project" value="InterPro"/>
</dbReference>
<dbReference type="GO" id="GO:0005506">
    <property type="term" value="F:iron ion binding"/>
    <property type="evidence" value="ECO:0007669"/>
    <property type="project" value="InterPro"/>
</dbReference>
<organism evidence="13 14">
    <name type="scientific">Lactarius akahatsu</name>
    <dbReference type="NCBI Taxonomy" id="416441"/>
    <lineage>
        <taxon>Eukaryota</taxon>
        <taxon>Fungi</taxon>
        <taxon>Dikarya</taxon>
        <taxon>Basidiomycota</taxon>
        <taxon>Agaricomycotina</taxon>
        <taxon>Agaricomycetes</taxon>
        <taxon>Russulales</taxon>
        <taxon>Russulaceae</taxon>
        <taxon>Lactarius</taxon>
    </lineage>
</organism>
<keyword evidence="8" id="KW-1133">Transmembrane helix</keyword>
<dbReference type="InterPro" id="IPR001128">
    <property type="entry name" value="Cyt_P450"/>
</dbReference>
<comment type="cofactor">
    <cofactor evidence="1">
        <name>heme</name>
        <dbReference type="ChEBI" id="CHEBI:30413"/>
    </cofactor>
</comment>
<gene>
    <name evidence="13" type="ORF">EDB92DRAFT_1355725</name>
</gene>
<dbReference type="Gene3D" id="1.10.630.10">
    <property type="entry name" value="Cytochrome P450"/>
    <property type="match status" value="1"/>
</dbReference>
<evidence type="ECO:0000256" key="7">
    <source>
        <dbReference type="ARBA" id="ARBA00022723"/>
    </source>
</evidence>
<dbReference type="EMBL" id="JAKELL010000062">
    <property type="protein sequence ID" value="KAH8985563.1"/>
    <property type="molecule type" value="Genomic_DNA"/>
</dbReference>
<keyword evidence="5" id="KW-0349">Heme</keyword>
<evidence type="ECO:0008006" key="15">
    <source>
        <dbReference type="Google" id="ProtNLM"/>
    </source>
</evidence>
<dbReference type="Proteomes" id="UP001201163">
    <property type="component" value="Unassembled WGS sequence"/>
</dbReference>
<evidence type="ECO:0000256" key="1">
    <source>
        <dbReference type="ARBA" id="ARBA00001971"/>
    </source>
</evidence>
<evidence type="ECO:0000256" key="9">
    <source>
        <dbReference type="ARBA" id="ARBA00023002"/>
    </source>
</evidence>
<evidence type="ECO:0000256" key="8">
    <source>
        <dbReference type="ARBA" id="ARBA00022989"/>
    </source>
</evidence>
<evidence type="ECO:0000256" key="6">
    <source>
        <dbReference type="ARBA" id="ARBA00022692"/>
    </source>
</evidence>
<dbReference type="InterPro" id="IPR002401">
    <property type="entry name" value="Cyt_P450_E_grp-I"/>
</dbReference>
<dbReference type="PANTHER" id="PTHR46300">
    <property type="entry name" value="P450, PUTATIVE (EUROFUNG)-RELATED-RELATED"/>
    <property type="match status" value="1"/>
</dbReference>
<accession>A0AAD4LAH1</accession>
<dbReference type="InterPro" id="IPR036396">
    <property type="entry name" value="Cyt_P450_sf"/>
</dbReference>
<dbReference type="SUPFAM" id="SSF48264">
    <property type="entry name" value="Cytochrome P450"/>
    <property type="match status" value="1"/>
</dbReference>
<dbReference type="PANTHER" id="PTHR46300:SF2">
    <property type="entry name" value="CYTOCHROME P450 MONOOXYGENASE ALNH-RELATED"/>
    <property type="match status" value="1"/>
</dbReference>
<keyword evidence="14" id="KW-1185">Reference proteome</keyword>
<evidence type="ECO:0000256" key="12">
    <source>
        <dbReference type="ARBA" id="ARBA00023136"/>
    </source>
</evidence>
<keyword evidence="7" id="KW-0479">Metal-binding</keyword>
<dbReference type="AlphaFoldDB" id="A0AAD4LAH1"/>
<evidence type="ECO:0000256" key="4">
    <source>
        <dbReference type="ARBA" id="ARBA00010617"/>
    </source>
</evidence>
<sequence length="204" mass="23109">MREIQPGTRLVKFVPWLNMSQIGSPSGDAIHRWFVQDSLMFKRFLGKVMMTWRTELIDRVSLLQYSKIRANYGLSELEKAWLVGHVLAAGGGTTSSSLLWWLLVMLVYPNVQAHAHAELDKVVGHGRSTDICGPPLSPLYPRDGQRDIALVTNSPLRRDTLRPQTTGMKKTWQSSTRLGTWTRRVSLRRSCYVRMQSCTSVHGG</sequence>
<keyword evidence="9" id="KW-0560">Oxidoreductase</keyword>
<comment type="subcellular location">
    <subcellularLocation>
        <location evidence="2">Membrane</location>
    </subcellularLocation>
</comment>
<name>A0AAD4LAH1_9AGAM</name>
<dbReference type="PRINTS" id="PR00463">
    <property type="entry name" value="EP450I"/>
</dbReference>
<dbReference type="GO" id="GO:0004497">
    <property type="term" value="F:monooxygenase activity"/>
    <property type="evidence" value="ECO:0007669"/>
    <property type="project" value="UniProtKB-KW"/>
</dbReference>
<keyword evidence="6" id="KW-0812">Transmembrane</keyword>
<dbReference type="InterPro" id="IPR050364">
    <property type="entry name" value="Cytochrome_P450_fung"/>
</dbReference>
<dbReference type="Pfam" id="PF00067">
    <property type="entry name" value="p450"/>
    <property type="match status" value="1"/>
</dbReference>
<keyword evidence="12" id="KW-0472">Membrane</keyword>
<keyword evidence="11" id="KW-0503">Monooxygenase</keyword>